<feature type="region of interest" description="Disordered" evidence="1">
    <location>
        <begin position="1"/>
        <end position="34"/>
    </location>
</feature>
<protein>
    <submittedName>
        <fullName evidence="3">ATP-binding protein</fullName>
    </submittedName>
</protein>
<feature type="domain" description="Helicase HerA central" evidence="2">
    <location>
        <begin position="116"/>
        <end position="205"/>
    </location>
</feature>
<dbReference type="InterPro" id="IPR027417">
    <property type="entry name" value="P-loop_NTPase"/>
</dbReference>
<dbReference type="EMBL" id="CP060712">
    <property type="protein sequence ID" value="QNN49614.1"/>
    <property type="molecule type" value="Genomic_DNA"/>
</dbReference>
<sequence length="472" mass="51096">MPPGPPPDRGPPTDRRQVGSPDGRTFGLHDGQPPLTPGDLWTVEEGPGEIVLQALTPRTGSVLGRLDDDRLDPDVAGWARLDARPAVADTLSAIHRASGAQIPVGTWDAGSASSAALLRASGFNRHTFLCGQSGSGKTYALGVLLEQLLLGTELPMAVLDPNADFVRLAETRPDVEADVAARLGAADIRVLGREPEREPLRMRFVTMPRRAQAAVLRLDPLRDRAEYNLFLDSLSAGRPPLEGVEAYVRTLLGGGTDERALAQRIQNLGLPEWEVFAREDRSAAEVVRGGARVTVLDLAGFDDPRAGSAVSLDLLENLWAGRHERCPQLLVIDEAHNICPAHPVGEIQEMLVERLVQIAGEGRKYGLWLLLSTQRPSKVHPQVLSQCDNLMLMRMNSPADVEEVVDLFGFAPPEMLRRAPFFRQGEAVFAGRFAPCPMRVRMGRRLTVNGGSDVAVPLAPAAAAATADRDRI</sequence>
<dbReference type="SUPFAM" id="SSF52540">
    <property type="entry name" value="P-loop containing nucleoside triphosphate hydrolases"/>
    <property type="match status" value="1"/>
</dbReference>
<keyword evidence="3" id="KW-0067">ATP-binding</keyword>
<organism evidence="3 4">
    <name type="scientific">Phycicoccus endophyticus</name>
    <dbReference type="NCBI Taxonomy" id="1690220"/>
    <lineage>
        <taxon>Bacteria</taxon>
        <taxon>Bacillati</taxon>
        <taxon>Actinomycetota</taxon>
        <taxon>Actinomycetes</taxon>
        <taxon>Micrococcales</taxon>
        <taxon>Intrasporangiaceae</taxon>
        <taxon>Phycicoccus</taxon>
    </lineage>
</organism>
<evidence type="ECO:0000259" key="2">
    <source>
        <dbReference type="Pfam" id="PF01935"/>
    </source>
</evidence>
<keyword evidence="4" id="KW-1185">Reference proteome</keyword>
<dbReference type="AlphaFoldDB" id="A0A7G9R1Y9"/>
<dbReference type="InterPro" id="IPR008571">
    <property type="entry name" value="HerA-like"/>
</dbReference>
<dbReference type="PANTHER" id="PTHR42957:SF1">
    <property type="entry name" value="HELICASE MJ1565-RELATED"/>
    <property type="match status" value="1"/>
</dbReference>
<dbReference type="InterPro" id="IPR002789">
    <property type="entry name" value="HerA_central"/>
</dbReference>
<feature type="compositionally biased region" description="Pro residues" evidence="1">
    <location>
        <begin position="1"/>
        <end position="10"/>
    </location>
</feature>
<dbReference type="GO" id="GO:0005524">
    <property type="term" value="F:ATP binding"/>
    <property type="evidence" value="ECO:0007669"/>
    <property type="project" value="UniProtKB-KW"/>
</dbReference>
<dbReference type="Gene3D" id="3.40.50.300">
    <property type="entry name" value="P-loop containing nucleotide triphosphate hydrolases"/>
    <property type="match status" value="2"/>
</dbReference>
<proteinExistence type="predicted"/>
<accession>A0A7G9R1Y9</accession>
<keyword evidence="3" id="KW-0547">Nucleotide-binding</keyword>
<name>A0A7G9R1Y9_9MICO</name>
<evidence type="ECO:0000256" key="1">
    <source>
        <dbReference type="SAM" id="MobiDB-lite"/>
    </source>
</evidence>
<dbReference type="Pfam" id="PF01935">
    <property type="entry name" value="DUF87"/>
    <property type="match status" value="1"/>
</dbReference>
<dbReference type="PANTHER" id="PTHR42957">
    <property type="entry name" value="HELICASE MJ1565-RELATED"/>
    <property type="match status" value="1"/>
</dbReference>
<dbReference type="KEGG" id="pei:H9L10_00300"/>
<evidence type="ECO:0000313" key="3">
    <source>
        <dbReference type="EMBL" id="QNN49614.1"/>
    </source>
</evidence>
<dbReference type="Proteomes" id="UP000515976">
    <property type="component" value="Chromosome"/>
</dbReference>
<reference evidence="3 4" key="1">
    <citation type="submission" date="2020-08" db="EMBL/GenBank/DDBJ databases">
        <title>Genome sequence of Phycicoccus endophyticus JCM 31784T.</title>
        <authorList>
            <person name="Hyun D.-W."/>
            <person name="Bae J.-W."/>
        </authorList>
    </citation>
    <scope>NUCLEOTIDE SEQUENCE [LARGE SCALE GENOMIC DNA]</scope>
    <source>
        <strain evidence="3 4">JCM 31784</strain>
    </source>
</reference>
<evidence type="ECO:0000313" key="4">
    <source>
        <dbReference type="Proteomes" id="UP000515976"/>
    </source>
</evidence>
<gene>
    <name evidence="3" type="ORF">H9L10_00300</name>
</gene>